<dbReference type="SMART" id="SM00052">
    <property type="entry name" value="EAL"/>
    <property type="match status" value="1"/>
</dbReference>
<evidence type="ECO:0000313" key="2">
    <source>
        <dbReference type="EMBL" id="KRM61101.1"/>
    </source>
</evidence>
<dbReference type="InterPro" id="IPR035919">
    <property type="entry name" value="EAL_sf"/>
</dbReference>
<dbReference type="EMBL" id="AYYY01000043">
    <property type="protein sequence ID" value="KRM61101.1"/>
    <property type="molecule type" value="Genomic_DNA"/>
</dbReference>
<comment type="caution">
    <text evidence="2">The sequence shown here is derived from an EMBL/GenBank/DDBJ whole genome shotgun (WGS) entry which is preliminary data.</text>
</comment>
<organism evidence="2 3">
    <name type="scientific">Paucilactobacillus vaccinostercus DSM 20634</name>
    <dbReference type="NCBI Taxonomy" id="1423813"/>
    <lineage>
        <taxon>Bacteria</taxon>
        <taxon>Bacillati</taxon>
        <taxon>Bacillota</taxon>
        <taxon>Bacilli</taxon>
        <taxon>Lactobacillales</taxon>
        <taxon>Lactobacillaceae</taxon>
        <taxon>Paucilactobacillus</taxon>
    </lineage>
</organism>
<dbReference type="OrthoDB" id="2315942at2"/>
<dbReference type="SUPFAM" id="SSF141868">
    <property type="entry name" value="EAL domain-like"/>
    <property type="match status" value="1"/>
</dbReference>
<evidence type="ECO:0000259" key="1">
    <source>
        <dbReference type="PROSITE" id="PS50883"/>
    </source>
</evidence>
<evidence type="ECO:0000313" key="3">
    <source>
        <dbReference type="Proteomes" id="UP000051733"/>
    </source>
</evidence>
<dbReference type="PANTHER" id="PTHR33121">
    <property type="entry name" value="CYCLIC DI-GMP PHOSPHODIESTERASE PDEF"/>
    <property type="match status" value="1"/>
</dbReference>
<reference evidence="2 3" key="1">
    <citation type="journal article" date="2015" name="Genome Announc.">
        <title>Expanding the biotechnology potential of lactobacilli through comparative genomics of 213 strains and associated genera.</title>
        <authorList>
            <person name="Sun Z."/>
            <person name="Harris H.M."/>
            <person name="McCann A."/>
            <person name="Guo C."/>
            <person name="Argimon S."/>
            <person name="Zhang W."/>
            <person name="Yang X."/>
            <person name="Jeffery I.B."/>
            <person name="Cooney J.C."/>
            <person name="Kagawa T.F."/>
            <person name="Liu W."/>
            <person name="Song Y."/>
            <person name="Salvetti E."/>
            <person name="Wrobel A."/>
            <person name="Rasinkangas P."/>
            <person name="Parkhill J."/>
            <person name="Rea M.C."/>
            <person name="O'Sullivan O."/>
            <person name="Ritari J."/>
            <person name="Douillard F.P."/>
            <person name="Paul Ross R."/>
            <person name="Yang R."/>
            <person name="Briner A.E."/>
            <person name="Felis G.E."/>
            <person name="de Vos W.M."/>
            <person name="Barrangou R."/>
            <person name="Klaenhammer T.R."/>
            <person name="Caufield P.W."/>
            <person name="Cui Y."/>
            <person name="Zhang H."/>
            <person name="O'Toole P.W."/>
        </authorList>
    </citation>
    <scope>NUCLEOTIDE SEQUENCE [LARGE SCALE GENOMIC DNA]</scope>
    <source>
        <strain evidence="2 3">DSM 20634</strain>
    </source>
</reference>
<keyword evidence="3" id="KW-1185">Reference proteome</keyword>
<dbReference type="AlphaFoldDB" id="A0A0R2A2D1"/>
<dbReference type="Gene3D" id="3.20.20.450">
    <property type="entry name" value="EAL domain"/>
    <property type="match status" value="1"/>
</dbReference>
<dbReference type="Pfam" id="PF00563">
    <property type="entry name" value="EAL"/>
    <property type="match status" value="1"/>
</dbReference>
<dbReference type="PROSITE" id="PS50883">
    <property type="entry name" value="EAL"/>
    <property type="match status" value="1"/>
</dbReference>
<dbReference type="PANTHER" id="PTHR33121:SF76">
    <property type="entry name" value="SIGNALING PROTEIN"/>
    <property type="match status" value="1"/>
</dbReference>
<sequence length="222" mass="25628">MTLAFYGQPKFSTTSASPVGYELFIREKQDNHWVLPVSFTAIHASQIENLLRQVLTQVPSTTQILSFNLEPSQFVQPVFIEMVTRIQQQTQIHLITELTERFDASISHEQLVAAAQQFHQDRLLVCIDDVGTERNTPQLVQEMNPYVDEFKFAFQNLRPFKDIQTVEHFLKFWYSVAKAHDKVFAVEGLETAAELQYVTNHYQVDLIQGYYTGRPELLVAES</sequence>
<dbReference type="GO" id="GO:0071111">
    <property type="term" value="F:cyclic-guanylate-specific phosphodiesterase activity"/>
    <property type="evidence" value="ECO:0007669"/>
    <property type="project" value="InterPro"/>
</dbReference>
<dbReference type="STRING" id="1423813.FC26_GL002319"/>
<dbReference type="PATRIC" id="fig|1423813.3.peg.2364"/>
<dbReference type="InterPro" id="IPR050706">
    <property type="entry name" value="Cyclic-di-GMP_PDE-like"/>
</dbReference>
<dbReference type="Proteomes" id="UP000051733">
    <property type="component" value="Unassembled WGS sequence"/>
</dbReference>
<dbReference type="RefSeq" id="WP_057779570.1">
    <property type="nucleotide sequence ID" value="NZ_AYYY01000043.1"/>
</dbReference>
<dbReference type="InterPro" id="IPR001633">
    <property type="entry name" value="EAL_dom"/>
</dbReference>
<proteinExistence type="predicted"/>
<protein>
    <submittedName>
        <fullName evidence="2">C-di-GMP-specific phosphodiesterase</fullName>
    </submittedName>
</protein>
<feature type="domain" description="EAL" evidence="1">
    <location>
        <begin position="1"/>
        <end position="222"/>
    </location>
</feature>
<gene>
    <name evidence="2" type="ORF">FC26_GL002319</name>
</gene>
<name>A0A0R2A2D1_9LACO</name>
<accession>A0A0R2A2D1</accession>